<feature type="domain" description="Histidine-specific methyltransferase SAM-dependent" evidence="3">
    <location>
        <begin position="54"/>
        <end position="320"/>
    </location>
</feature>
<dbReference type="SUPFAM" id="SSF53335">
    <property type="entry name" value="S-adenosyl-L-methionine-dependent methyltransferases"/>
    <property type="match status" value="1"/>
</dbReference>
<dbReference type="EMBL" id="CABFVA020000012">
    <property type="protein sequence ID" value="VVM04794.1"/>
    <property type="molecule type" value="Genomic_DNA"/>
</dbReference>
<evidence type="ECO:0000313" key="5">
    <source>
        <dbReference type="Proteomes" id="UP000334923"/>
    </source>
</evidence>
<reference evidence="4 5" key="1">
    <citation type="submission" date="2019-09" db="EMBL/GenBank/DDBJ databases">
        <authorList>
            <person name="Cremers G."/>
        </authorList>
    </citation>
    <scope>NUCLEOTIDE SEQUENCE [LARGE SCALE GENOMIC DNA]</scope>
    <source>
        <strain evidence="4">4A</strain>
    </source>
</reference>
<keyword evidence="5" id="KW-1185">Reference proteome</keyword>
<dbReference type="Pfam" id="PF10017">
    <property type="entry name" value="Methyltransf_33"/>
    <property type="match status" value="1"/>
</dbReference>
<dbReference type="Gene3D" id="3.40.50.150">
    <property type="entry name" value="Vaccinia Virus protein VP39"/>
    <property type="match status" value="1"/>
</dbReference>
<evidence type="ECO:0000313" key="4">
    <source>
        <dbReference type="EMBL" id="VVM04794.1"/>
    </source>
</evidence>
<accession>A0A5E6MAL3</accession>
<name>A0A5E6MAL3_9BACT</name>
<dbReference type="PANTHER" id="PTHR43397:SF1">
    <property type="entry name" value="ERGOTHIONEINE BIOSYNTHESIS PROTEIN 1"/>
    <property type="match status" value="1"/>
</dbReference>
<evidence type="ECO:0000256" key="2">
    <source>
        <dbReference type="ARBA" id="ARBA00022679"/>
    </source>
</evidence>
<sequence length="334" mass="37509">MKIGFTHLEVAASHLPSVWLAAKRASLEQGEIAPAFHYATARQANFWMTLFRRYSPFSTEEGRTLYLRSAREAVALLSKDPDQLVSLGCGTAEKDWLLYEALGARSWKPDWVCIDGSLALLLEAGRLCRSRGEAVRLVLADVLLPDLLRRVAPREGMTRLITAFGLIPNLSPDSFLGALRAQVSPQDRLLLGINLVRVPEENEQNYRASAERILPQYANRSTRLWLTELLRDWGVREMVEGYAMQAVERDGWIRYEATVRWKRNRKIILEDGSSLSVLAGAPLRLFSSYRFTPGGFARLLRTTGFEPLTYWTLPSGEEGVWLVAPLSSWAGSAA</sequence>
<dbReference type="GO" id="GO:0032259">
    <property type="term" value="P:methylation"/>
    <property type="evidence" value="ECO:0007669"/>
    <property type="project" value="UniProtKB-KW"/>
</dbReference>
<dbReference type="GO" id="GO:0008168">
    <property type="term" value="F:methyltransferase activity"/>
    <property type="evidence" value="ECO:0007669"/>
    <property type="project" value="UniProtKB-KW"/>
</dbReference>
<keyword evidence="1" id="KW-0489">Methyltransferase</keyword>
<proteinExistence type="predicted"/>
<dbReference type="Proteomes" id="UP000334923">
    <property type="component" value="Unassembled WGS sequence"/>
</dbReference>
<dbReference type="InterPro" id="IPR019257">
    <property type="entry name" value="MeTrfase_dom"/>
</dbReference>
<dbReference type="RefSeq" id="WP_142659176.1">
    <property type="nucleotide sequence ID" value="NZ_CABFVA020000012.1"/>
</dbReference>
<protein>
    <recommendedName>
        <fullName evidence="3">Histidine-specific methyltransferase SAM-dependent domain-containing protein</fullName>
    </recommendedName>
</protein>
<keyword evidence="2" id="KW-0808">Transferase</keyword>
<dbReference type="AlphaFoldDB" id="A0A5E6MAL3"/>
<evidence type="ECO:0000259" key="3">
    <source>
        <dbReference type="Pfam" id="PF10017"/>
    </source>
</evidence>
<gene>
    <name evidence="4" type="ORF">MAMT_00304</name>
</gene>
<evidence type="ECO:0000256" key="1">
    <source>
        <dbReference type="ARBA" id="ARBA00022603"/>
    </source>
</evidence>
<dbReference type="PANTHER" id="PTHR43397">
    <property type="entry name" value="ERGOTHIONEINE BIOSYNTHESIS PROTEIN 1"/>
    <property type="match status" value="1"/>
</dbReference>
<organism evidence="4 5">
    <name type="scientific">Methylacidimicrobium tartarophylax</name>
    <dbReference type="NCBI Taxonomy" id="1041768"/>
    <lineage>
        <taxon>Bacteria</taxon>
        <taxon>Pseudomonadati</taxon>
        <taxon>Verrucomicrobiota</taxon>
        <taxon>Methylacidimicrobium</taxon>
    </lineage>
</organism>
<dbReference type="InterPro" id="IPR051128">
    <property type="entry name" value="EgtD_Methyltrsf_superfamily"/>
</dbReference>
<dbReference type="OrthoDB" id="184094at2"/>
<dbReference type="InterPro" id="IPR029063">
    <property type="entry name" value="SAM-dependent_MTases_sf"/>
</dbReference>